<dbReference type="SMART" id="SM00290">
    <property type="entry name" value="ZnF_UBP"/>
    <property type="match status" value="1"/>
</dbReference>
<feature type="domain" description="UBP-type" evidence="3">
    <location>
        <begin position="144"/>
        <end position="251"/>
    </location>
</feature>
<proteinExistence type="predicted"/>
<dbReference type="InterPro" id="IPR011422">
    <property type="entry name" value="BRAP2/ETP1_RRM"/>
</dbReference>
<dbReference type="Pfam" id="PF02148">
    <property type="entry name" value="zf-UBP"/>
    <property type="match status" value="1"/>
</dbReference>
<dbReference type="GO" id="GO:0016567">
    <property type="term" value="P:protein ubiquitination"/>
    <property type="evidence" value="ECO:0007669"/>
    <property type="project" value="TreeGrafter"/>
</dbReference>
<dbReference type="Gene3D" id="3.30.40.10">
    <property type="entry name" value="Zinc/RING finger domain, C3HC4 (zinc finger)"/>
    <property type="match status" value="1"/>
</dbReference>
<evidence type="ECO:0000313" key="5">
    <source>
        <dbReference type="Proteomes" id="UP001055219"/>
    </source>
</evidence>
<dbReference type="PANTHER" id="PTHR24007">
    <property type="entry name" value="BRCA1-ASSOCIATED PROTEIN"/>
    <property type="match status" value="1"/>
</dbReference>
<dbReference type="GO" id="GO:0008270">
    <property type="term" value="F:zinc ion binding"/>
    <property type="evidence" value="ECO:0007669"/>
    <property type="project" value="UniProtKB-KW"/>
</dbReference>
<dbReference type="Proteomes" id="UP001055219">
    <property type="component" value="Unassembled WGS sequence"/>
</dbReference>
<dbReference type="PANTHER" id="PTHR24007:SF7">
    <property type="entry name" value="BRCA1-ASSOCIATED PROTEIN"/>
    <property type="match status" value="1"/>
</dbReference>
<reference evidence="4" key="2">
    <citation type="submission" date="2022-07" db="EMBL/GenBank/DDBJ databases">
        <authorList>
            <person name="Goncalves M.F.M."/>
            <person name="Hilario S."/>
            <person name="Van De Peer Y."/>
            <person name="Esteves A.C."/>
            <person name="Alves A."/>
        </authorList>
    </citation>
    <scope>NUCLEOTIDE SEQUENCE</scope>
    <source>
        <strain evidence="4">MUM 19.33</strain>
    </source>
</reference>
<dbReference type="RefSeq" id="XP_051361883.1">
    <property type="nucleotide sequence ID" value="XM_051506983.1"/>
</dbReference>
<evidence type="ECO:0000313" key="4">
    <source>
        <dbReference type="EMBL" id="KAI6781027.1"/>
    </source>
</evidence>
<dbReference type="InterPro" id="IPR013083">
    <property type="entry name" value="Znf_RING/FYVE/PHD"/>
</dbReference>
<dbReference type="OrthoDB" id="273556at2759"/>
<feature type="region of interest" description="Disordered" evidence="2">
    <location>
        <begin position="350"/>
        <end position="370"/>
    </location>
</feature>
<evidence type="ECO:0000256" key="2">
    <source>
        <dbReference type="SAM" id="MobiDB-lite"/>
    </source>
</evidence>
<dbReference type="PROSITE" id="PS50271">
    <property type="entry name" value="ZF_UBP"/>
    <property type="match status" value="1"/>
</dbReference>
<keyword evidence="1" id="KW-0863">Zinc-finger</keyword>
<organism evidence="4 5">
    <name type="scientific">Emericellopsis cladophorae</name>
    <dbReference type="NCBI Taxonomy" id="2686198"/>
    <lineage>
        <taxon>Eukaryota</taxon>
        <taxon>Fungi</taxon>
        <taxon>Dikarya</taxon>
        <taxon>Ascomycota</taxon>
        <taxon>Pezizomycotina</taxon>
        <taxon>Sordariomycetes</taxon>
        <taxon>Hypocreomycetidae</taxon>
        <taxon>Hypocreales</taxon>
        <taxon>Bionectriaceae</taxon>
        <taxon>Emericellopsis</taxon>
    </lineage>
</organism>
<keyword evidence="1" id="KW-0862">Zinc</keyword>
<protein>
    <recommendedName>
        <fullName evidence="3">UBP-type domain-containing protein</fullName>
    </recommendedName>
</protein>
<reference evidence="4" key="1">
    <citation type="journal article" date="2021" name="J Fungi (Basel)">
        <title>Genomic and Metabolomic Analyses of the Marine Fungus Emericellopsis cladophorae: Insights into Saltwater Adaptability Mechanisms and Its Biosynthetic Potential.</title>
        <authorList>
            <person name="Goncalves M.F.M."/>
            <person name="Hilario S."/>
            <person name="Van de Peer Y."/>
            <person name="Esteves A.C."/>
            <person name="Alves A."/>
        </authorList>
    </citation>
    <scope>NUCLEOTIDE SEQUENCE</scope>
    <source>
        <strain evidence="4">MUM 19.33</strain>
    </source>
</reference>
<dbReference type="GeneID" id="75829674"/>
<dbReference type="GO" id="GO:0007265">
    <property type="term" value="P:Ras protein signal transduction"/>
    <property type="evidence" value="ECO:0007669"/>
    <property type="project" value="TreeGrafter"/>
</dbReference>
<dbReference type="GO" id="GO:0005737">
    <property type="term" value="C:cytoplasm"/>
    <property type="evidence" value="ECO:0007669"/>
    <property type="project" value="TreeGrafter"/>
</dbReference>
<accession>A0A9Q0BD52</accession>
<dbReference type="GO" id="GO:0061630">
    <property type="term" value="F:ubiquitin protein ligase activity"/>
    <property type="evidence" value="ECO:0007669"/>
    <property type="project" value="TreeGrafter"/>
</dbReference>
<dbReference type="InterPro" id="IPR001607">
    <property type="entry name" value="Znf_UBP"/>
</dbReference>
<name>A0A9Q0BD52_9HYPO</name>
<keyword evidence="1" id="KW-0479">Metal-binding</keyword>
<dbReference type="AlphaFoldDB" id="A0A9Q0BD52"/>
<sequence length="457" mass="50707">MAAGPAPELGPAGSGAATKAELLPVVTKNTEVGWGVVHFYREGEETPSLSGAGAAQEAIDDAEECTTMCIPAVPFYMSPADLVVFLGEEWTKYISHCRMVMTSRMNRYMVLLQFRDAARARAWRRAFDGKIFNRMDNWRGQGCPVCRFTGAAQDEDEAAASPETQPFGSSVSNLCAVCDSTDDLWICLICGHVGCGRYKGAHAKAHWKDTAHNFALELETQHVWDYAGDMWVHRLIRDKGDGKVVELPNRSGPSGQEQHQQLPNEDVVPRSKLDNIGFEYSHLISSQLESQRAYFEGLMNKAVDKASMATAAAENSAAQSTKAMERLGELEAKYSALTKHTIPQLERDLERERTKANKSQELARSLGKTVQEEKQINEGLMKRIEHLNTEGETTRKQLEALRTENTELKEMNRDLSMFISGQEKLKEMESGGQLSEGEVQGGTASVSDRKGKRRAKR</sequence>
<evidence type="ECO:0000259" key="3">
    <source>
        <dbReference type="PROSITE" id="PS50271"/>
    </source>
</evidence>
<gene>
    <name evidence="4" type="ORF">J7T54_003169</name>
</gene>
<dbReference type="Pfam" id="PF07576">
    <property type="entry name" value="BRAP2"/>
    <property type="match status" value="1"/>
</dbReference>
<dbReference type="EMBL" id="JAGIXG020000026">
    <property type="protein sequence ID" value="KAI6781027.1"/>
    <property type="molecule type" value="Genomic_DNA"/>
</dbReference>
<keyword evidence="5" id="KW-1185">Reference proteome</keyword>
<dbReference type="SUPFAM" id="SSF57850">
    <property type="entry name" value="RING/U-box"/>
    <property type="match status" value="1"/>
</dbReference>
<feature type="region of interest" description="Disordered" evidence="2">
    <location>
        <begin position="424"/>
        <end position="457"/>
    </location>
</feature>
<evidence type="ECO:0000256" key="1">
    <source>
        <dbReference type="PROSITE-ProRule" id="PRU00502"/>
    </source>
</evidence>
<comment type="caution">
    <text evidence="4">The sequence shown here is derived from an EMBL/GenBank/DDBJ whole genome shotgun (WGS) entry which is preliminary data.</text>
</comment>